<comment type="caution">
    <text evidence="1">The sequence shown here is derived from an EMBL/GenBank/DDBJ whole genome shotgun (WGS) entry which is preliminary data.</text>
</comment>
<name>A0ABQ7DLN3_BRACR</name>
<evidence type="ECO:0000313" key="2">
    <source>
        <dbReference type="Proteomes" id="UP000266723"/>
    </source>
</evidence>
<gene>
    <name evidence="1" type="ORF">DY000_02031540</name>
</gene>
<protein>
    <submittedName>
        <fullName evidence="1">Uncharacterized protein</fullName>
    </submittedName>
</protein>
<organism evidence="1 2">
    <name type="scientific">Brassica cretica</name>
    <name type="common">Mustard</name>
    <dbReference type="NCBI Taxonomy" id="69181"/>
    <lineage>
        <taxon>Eukaryota</taxon>
        <taxon>Viridiplantae</taxon>
        <taxon>Streptophyta</taxon>
        <taxon>Embryophyta</taxon>
        <taxon>Tracheophyta</taxon>
        <taxon>Spermatophyta</taxon>
        <taxon>Magnoliopsida</taxon>
        <taxon>eudicotyledons</taxon>
        <taxon>Gunneridae</taxon>
        <taxon>Pentapetalae</taxon>
        <taxon>rosids</taxon>
        <taxon>malvids</taxon>
        <taxon>Brassicales</taxon>
        <taxon>Brassicaceae</taxon>
        <taxon>Brassiceae</taxon>
        <taxon>Brassica</taxon>
    </lineage>
</organism>
<reference evidence="1 2" key="1">
    <citation type="journal article" date="2020" name="BMC Genomics">
        <title>Intraspecific diversification of the crop wild relative Brassica cretica Lam. using demographic model selection.</title>
        <authorList>
            <person name="Kioukis A."/>
            <person name="Michalopoulou V.A."/>
            <person name="Briers L."/>
            <person name="Pirintsos S."/>
            <person name="Studholme D.J."/>
            <person name="Pavlidis P."/>
            <person name="Sarris P.F."/>
        </authorList>
    </citation>
    <scope>NUCLEOTIDE SEQUENCE [LARGE SCALE GENOMIC DNA]</scope>
    <source>
        <strain evidence="2">cv. PFS-1207/04</strain>
    </source>
</reference>
<sequence length="134" mass="14695">MSRLFSRSLIASSICQFHPPKLRFLASMCPEVDDVPIVSHSRIGSQIDRMRLTRPLPAELQDGSQPSPSMPAASHLGETCLNTSHGFTLAVSGCSFDLRSAWEGEIKLLVFSSVMVLCLSFYCLVKTDHNLLGV</sequence>
<dbReference type="Proteomes" id="UP000266723">
    <property type="component" value="Unassembled WGS sequence"/>
</dbReference>
<accession>A0ABQ7DLN3</accession>
<evidence type="ECO:0000313" key="1">
    <source>
        <dbReference type="EMBL" id="KAF3577871.1"/>
    </source>
</evidence>
<dbReference type="EMBL" id="QGKV02000649">
    <property type="protein sequence ID" value="KAF3577871.1"/>
    <property type="molecule type" value="Genomic_DNA"/>
</dbReference>
<proteinExistence type="predicted"/>
<keyword evidence="2" id="KW-1185">Reference proteome</keyword>